<evidence type="ECO:0000256" key="1">
    <source>
        <dbReference type="SAM" id="Phobius"/>
    </source>
</evidence>
<evidence type="ECO:0000259" key="2">
    <source>
        <dbReference type="Pfam" id="PF24803"/>
    </source>
</evidence>
<dbReference type="InterPro" id="IPR056121">
    <property type="entry name" value="DUF7704"/>
</dbReference>
<comment type="caution">
    <text evidence="3">The sequence shown here is derived from an EMBL/GenBank/DDBJ whole genome shotgun (WGS) entry which is preliminary data.</text>
</comment>
<evidence type="ECO:0000313" key="3">
    <source>
        <dbReference type="EMBL" id="KAK3398345.1"/>
    </source>
</evidence>
<reference evidence="3" key="1">
    <citation type="journal article" date="2023" name="Mol. Phylogenet. Evol.">
        <title>Genome-scale phylogeny and comparative genomics of the fungal order Sordariales.</title>
        <authorList>
            <person name="Hensen N."/>
            <person name="Bonometti L."/>
            <person name="Westerberg I."/>
            <person name="Brannstrom I.O."/>
            <person name="Guillou S."/>
            <person name="Cros-Aarteil S."/>
            <person name="Calhoun S."/>
            <person name="Haridas S."/>
            <person name="Kuo A."/>
            <person name="Mondo S."/>
            <person name="Pangilinan J."/>
            <person name="Riley R."/>
            <person name="LaButti K."/>
            <person name="Andreopoulos B."/>
            <person name="Lipzen A."/>
            <person name="Chen C."/>
            <person name="Yan M."/>
            <person name="Daum C."/>
            <person name="Ng V."/>
            <person name="Clum A."/>
            <person name="Steindorff A."/>
            <person name="Ohm R.A."/>
            <person name="Martin F."/>
            <person name="Silar P."/>
            <person name="Natvig D.O."/>
            <person name="Lalanne C."/>
            <person name="Gautier V."/>
            <person name="Ament-Velasquez S.L."/>
            <person name="Kruys A."/>
            <person name="Hutchinson M.I."/>
            <person name="Powell A.J."/>
            <person name="Barry K."/>
            <person name="Miller A.N."/>
            <person name="Grigoriev I.V."/>
            <person name="Debuchy R."/>
            <person name="Gladieux P."/>
            <person name="Hiltunen Thoren M."/>
            <person name="Johannesson H."/>
        </authorList>
    </citation>
    <scope>NUCLEOTIDE SEQUENCE</scope>
    <source>
        <strain evidence="3">FGSC 1904</strain>
    </source>
</reference>
<dbReference type="Proteomes" id="UP001281003">
    <property type="component" value="Unassembled WGS sequence"/>
</dbReference>
<sequence length="169" mass="19147">MAPASSQTTTASATATSTIPLLYRIVLLYIEPFFALNGAFMVFFQPHKYADLMTRSSIPYEPSTQHLYTQIGSLWLLFAFNQAIILRLYDDVRLWKLMCVGMLLSDAGHNWSMVQGLGGWNQWAKVGEWKASDWTLFLSTTPLMLVRILILLQSSGKRRQARGNFVHGI</sequence>
<dbReference type="PANTHER" id="PTHR37019">
    <property type="entry name" value="CHROMOSOME 1, WHOLE GENOME SHOTGUN SEQUENCE"/>
    <property type="match status" value="1"/>
</dbReference>
<dbReference type="Pfam" id="PF24803">
    <property type="entry name" value="DUF7704"/>
    <property type="match status" value="1"/>
</dbReference>
<organism evidence="3 4">
    <name type="scientific">Sordaria brevicollis</name>
    <dbReference type="NCBI Taxonomy" id="83679"/>
    <lineage>
        <taxon>Eukaryota</taxon>
        <taxon>Fungi</taxon>
        <taxon>Dikarya</taxon>
        <taxon>Ascomycota</taxon>
        <taxon>Pezizomycotina</taxon>
        <taxon>Sordariomycetes</taxon>
        <taxon>Sordariomycetidae</taxon>
        <taxon>Sordariales</taxon>
        <taxon>Sordariaceae</taxon>
        <taxon>Sordaria</taxon>
    </lineage>
</organism>
<keyword evidence="1" id="KW-0812">Transmembrane</keyword>
<dbReference type="AlphaFoldDB" id="A0AAE0PED0"/>
<name>A0AAE0PED0_SORBR</name>
<dbReference type="EMBL" id="JAUTDP010000006">
    <property type="protein sequence ID" value="KAK3398345.1"/>
    <property type="molecule type" value="Genomic_DNA"/>
</dbReference>
<proteinExistence type="predicted"/>
<feature type="transmembrane region" description="Helical" evidence="1">
    <location>
        <begin position="67"/>
        <end position="89"/>
    </location>
</feature>
<keyword evidence="1" id="KW-1133">Transmembrane helix</keyword>
<keyword evidence="1" id="KW-0472">Membrane</keyword>
<feature type="domain" description="DUF7704" evidence="2">
    <location>
        <begin position="17"/>
        <end position="156"/>
    </location>
</feature>
<evidence type="ECO:0000313" key="4">
    <source>
        <dbReference type="Proteomes" id="UP001281003"/>
    </source>
</evidence>
<feature type="transmembrane region" description="Helical" evidence="1">
    <location>
        <begin position="21"/>
        <end position="47"/>
    </location>
</feature>
<reference evidence="3" key="2">
    <citation type="submission" date="2023-07" db="EMBL/GenBank/DDBJ databases">
        <authorList>
            <consortium name="Lawrence Berkeley National Laboratory"/>
            <person name="Haridas S."/>
            <person name="Hensen N."/>
            <person name="Bonometti L."/>
            <person name="Westerberg I."/>
            <person name="Brannstrom I.O."/>
            <person name="Guillou S."/>
            <person name="Cros-Aarteil S."/>
            <person name="Calhoun S."/>
            <person name="Kuo A."/>
            <person name="Mondo S."/>
            <person name="Pangilinan J."/>
            <person name="Riley R."/>
            <person name="LaButti K."/>
            <person name="Andreopoulos B."/>
            <person name="Lipzen A."/>
            <person name="Chen C."/>
            <person name="Yanf M."/>
            <person name="Daum C."/>
            <person name="Ng V."/>
            <person name="Clum A."/>
            <person name="Steindorff A."/>
            <person name="Ohm R."/>
            <person name="Martin F."/>
            <person name="Silar P."/>
            <person name="Natvig D."/>
            <person name="Lalanne C."/>
            <person name="Gautier V."/>
            <person name="Ament-velasquez S.L."/>
            <person name="Kruys A."/>
            <person name="Hutchinson M.I."/>
            <person name="Powell A.J."/>
            <person name="Barry K."/>
            <person name="Miller A.N."/>
            <person name="Grigoriev I.V."/>
            <person name="Debuchy R."/>
            <person name="Gladieux P."/>
            <person name="Thoren M.H."/>
            <person name="Johannesson H."/>
        </authorList>
    </citation>
    <scope>NUCLEOTIDE SEQUENCE</scope>
    <source>
        <strain evidence="3">FGSC 1904</strain>
    </source>
</reference>
<keyword evidence="4" id="KW-1185">Reference proteome</keyword>
<protein>
    <recommendedName>
        <fullName evidence="2">DUF7704 domain-containing protein</fullName>
    </recommendedName>
</protein>
<gene>
    <name evidence="3" type="ORF">B0T20DRAFT_410861</name>
</gene>
<accession>A0AAE0PED0</accession>
<dbReference type="PANTHER" id="PTHR37019:SF1">
    <property type="entry name" value="EXPERA DOMAIN-CONTAINING PROTEIN"/>
    <property type="match status" value="1"/>
</dbReference>